<dbReference type="SMART" id="SM00240">
    <property type="entry name" value="FHA"/>
    <property type="match status" value="1"/>
</dbReference>
<feature type="region of interest" description="Disordered" evidence="1">
    <location>
        <begin position="511"/>
        <end position="536"/>
    </location>
</feature>
<dbReference type="GO" id="GO:0003676">
    <property type="term" value="F:nucleic acid binding"/>
    <property type="evidence" value="ECO:0007669"/>
    <property type="project" value="InterPro"/>
</dbReference>
<feature type="region of interest" description="Disordered" evidence="1">
    <location>
        <begin position="3291"/>
        <end position="3321"/>
    </location>
</feature>
<accession>A0AAW0W243</accession>
<feature type="compositionally biased region" description="Acidic residues" evidence="1">
    <location>
        <begin position="364"/>
        <end position="391"/>
    </location>
</feature>
<feature type="region of interest" description="Disordered" evidence="1">
    <location>
        <begin position="1848"/>
        <end position="1901"/>
    </location>
</feature>
<dbReference type="Pfam" id="PF00498">
    <property type="entry name" value="FHA"/>
    <property type="match status" value="1"/>
</dbReference>
<feature type="compositionally biased region" description="Basic and acidic residues" evidence="1">
    <location>
        <begin position="2052"/>
        <end position="2062"/>
    </location>
</feature>
<feature type="region of interest" description="Disordered" evidence="1">
    <location>
        <begin position="264"/>
        <end position="296"/>
    </location>
</feature>
<organism evidence="4 5">
    <name type="scientific">Cherax quadricarinatus</name>
    <name type="common">Australian red claw crayfish</name>
    <dbReference type="NCBI Taxonomy" id="27406"/>
    <lineage>
        <taxon>Eukaryota</taxon>
        <taxon>Metazoa</taxon>
        <taxon>Ecdysozoa</taxon>
        <taxon>Arthropoda</taxon>
        <taxon>Crustacea</taxon>
        <taxon>Multicrustacea</taxon>
        <taxon>Malacostraca</taxon>
        <taxon>Eumalacostraca</taxon>
        <taxon>Eucarida</taxon>
        <taxon>Decapoda</taxon>
        <taxon>Pleocyemata</taxon>
        <taxon>Astacidea</taxon>
        <taxon>Parastacoidea</taxon>
        <taxon>Parastacidae</taxon>
        <taxon>Cherax</taxon>
    </lineage>
</organism>
<dbReference type="CDD" id="cd16164">
    <property type="entry name" value="OCRE_VG5Q"/>
    <property type="match status" value="1"/>
</dbReference>
<feature type="compositionally biased region" description="Acidic residues" evidence="1">
    <location>
        <begin position="3471"/>
        <end position="3483"/>
    </location>
</feature>
<feature type="region of interest" description="Disordered" evidence="1">
    <location>
        <begin position="2370"/>
        <end position="2396"/>
    </location>
</feature>
<feature type="compositionally biased region" description="Basic and acidic residues" evidence="1">
    <location>
        <begin position="511"/>
        <end position="523"/>
    </location>
</feature>
<feature type="compositionally biased region" description="Basic and acidic residues" evidence="1">
    <location>
        <begin position="2762"/>
        <end position="2776"/>
    </location>
</feature>
<feature type="region of interest" description="Disordered" evidence="1">
    <location>
        <begin position="1"/>
        <end position="76"/>
    </location>
</feature>
<reference evidence="4 5" key="1">
    <citation type="journal article" date="2024" name="BMC Genomics">
        <title>Genome assembly of redclaw crayfish (Cherax quadricarinatus) provides insights into its immune adaptation and hypoxia tolerance.</title>
        <authorList>
            <person name="Liu Z."/>
            <person name="Zheng J."/>
            <person name="Li H."/>
            <person name="Fang K."/>
            <person name="Wang S."/>
            <person name="He J."/>
            <person name="Zhou D."/>
            <person name="Weng S."/>
            <person name="Chi M."/>
            <person name="Gu Z."/>
            <person name="He J."/>
            <person name="Li F."/>
            <person name="Wang M."/>
        </authorList>
    </citation>
    <scope>NUCLEOTIDE SEQUENCE [LARGE SCALE GENOMIC DNA]</scope>
    <source>
        <strain evidence="4">ZL_2023a</strain>
    </source>
</reference>
<dbReference type="InterPro" id="IPR000253">
    <property type="entry name" value="FHA_dom"/>
</dbReference>
<dbReference type="Pfam" id="PF01585">
    <property type="entry name" value="G-patch"/>
    <property type="match status" value="1"/>
</dbReference>
<feature type="region of interest" description="Disordered" evidence="1">
    <location>
        <begin position="1745"/>
        <end position="1773"/>
    </location>
</feature>
<feature type="region of interest" description="Disordered" evidence="1">
    <location>
        <begin position="1602"/>
        <end position="1644"/>
    </location>
</feature>
<dbReference type="PANTHER" id="PTHR23106">
    <property type="entry name" value="ANGIOGENIC FACTOR WITH G PATCH AND FHA DOMAINS 1"/>
    <property type="match status" value="1"/>
</dbReference>
<feature type="compositionally biased region" description="Polar residues" evidence="1">
    <location>
        <begin position="2063"/>
        <end position="2073"/>
    </location>
</feature>
<keyword evidence="5" id="KW-1185">Reference proteome</keyword>
<feature type="compositionally biased region" description="Polar residues" evidence="1">
    <location>
        <begin position="3187"/>
        <end position="3210"/>
    </location>
</feature>
<feature type="compositionally biased region" description="Polar residues" evidence="1">
    <location>
        <begin position="1693"/>
        <end position="1702"/>
    </location>
</feature>
<feature type="region of interest" description="Disordered" evidence="1">
    <location>
        <begin position="1665"/>
        <end position="1703"/>
    </location>
</feature>
<dbReference type="EMBL" id="JARKIK010000091">
    <property type="protein sequence ID" value="KAK8723085.1"/>
    <property type="molecule type" value="Genomic_DNA"/>
</dbReference>
<dbReference type="InterPro" id="IPR035624">
    <property type="entry name" value="AGGF1_OCRE"/>
</dbReference>
<evidence type="ECO:0000259" key="2">
    <source>
        <dbReference type="PROSITE" id="PS50006"/>
    </source>
</evidence>
<feature type="compositionally biased region" description="Low complexity" evidence="1">
    <location>
        <begin position="50"/>
        <end position="60"/>
    </location>
</feature>
<feature type="compositionally biased region" description="Polar residues" evidence="1">
    <location>
        <begin position="2712"/>
        <end position="2722"/>
    </location>
</feature>
<dbReference type="Proteomes" id="UP001445076">
    <property type="component" value="Unassembled WGS sequence"/>
</dbReference>
<feature type="region of interest" description="Disordered" evidence="1">
    <location>
        <begin position="201"/>
        <end position="221"/>
    </location>
</feature>
<dbReference type="InterPro" id="IPR041591">
    <property type="entry name" value="OCRE"/>
</dbReference>
<evidence type="ECO:0000256" key="1">
    <source>
        <dbReference type="SAM" id="MobiDB-lite"/>
    </source>
</evidence>
<dbReference type="PROSITE" id="PS50006">
    <property type="entry name" value="FHA_DOMAIN"/>
    <property type="match status" value="1"/>
</dbReference>
<dbReference type="InterPro" id="IPR000467">
    <property type="entry name" value="G_patch_dom"/>
</dbReference>
<name>A0AAW0W243_CHEQU</name>
<dbReference type="Pfam" id="PF17780">
    <property type="entry name" value="OCRE"/>
    <property type="match status" value="1"/>
</dbReference>
<dbReference type="InterPro" id="IPR008984">
    <property type="entry name" value="SMAD_FHA_dom_sf"/>
</dbReference>
<feature type="region of interest" description="Disordered" evidence="1">
    <location>
        <begin position="439"/>
        <end position="465"/>
    </location>
</feature>
<feature type="compositionally biased region" description="Low complexity" evidence="1">
    <location>
        <begin position="267"/>
        <end position="276"/>
    </location>
</feature>
<feature type="region of interest" description="Disordered" evidence="1">
    <location>
        <begin position="2052"/>
        <end position="2074"/>
    </location>
</feature>
<feature type="region of interest" description="Disordered" evidence="1">
    <location>
        <begin position="3434"/>
        <end position="3485"/>
    </location>
</feature>
<gene>
    <name evidence="4" type="ORF">OTU49_011836</name>
</gene>
<dbReference type="PANTHER" id="PTHR23106:SF24">
    <property type="entry name" value="ANGIOGENIC FACTOR WITH G PATCH AND FHA DOMAINS 1"/>
    <property type="match status" value="1"/>
</dbReference>
<dbReference type="SUPFAM" id="SSF49879">
    <property type="entry name" value="SMAD/FHA domain"/>
    <property type="match status" value="1"/>
</dbReference>
<protein>
    <submittedName>
        <fullName evidence="4">Uncharacterized protein</fullName>
    </submittedName>
</protein>
<feature type="compositionally biased region" description="Acidic residues" evidence="1">
    <location>
        <begin position="1297"/>
        <end position="1310"/>
    </location>
</feature>
<sequence>MDCDEGSQEQALSKEKILESNESSSDSSDLEDESDDSSTDSSVIEEESGDSSVDSLSLDEAPVREEQDSDSPLEDYQINPVRAVYSHVGIPRKILKEILQAPVPENDEKMGTSGTSTVLVPKGNEEDNDVTILDYKKGEVGLSSNSNVVTNLLKAQKQVCEESVANQQTVLYTHSYVETSDESDDSVTLLESTEDTFQVSALKSEKMETSSSTSGQKSKCNDKAMTVPALGFERGDLGMSSTVVDTLVKAEEEGAVNMNNYLEQSEESLYSESSLDSTEENMEESEVENEEKMDTNNTSVAQESQCNKEHKIVTVANYGQDIGANRSSNVINILLKTQEQVTEESFAEQQEVLYSPNYVEIIDESEDSESSSDSTEEALQEAELESEEEEMGTCVTSIVQESKDKDEEKAVTIMNYGQEVGTSNSSTVMSSFLKAEKQGAKKLGTEEKQVVPDKESYFETDEESVISESLLDNTVGVLESVEETGTSSATTGLGLKSNTNDESVTAMHIVKGEARTSRLLKPEEQDDDESVVDSKQDVLHTEKCTVIDGKSAHTKPLLDNTKEIVEALVTKSKEKMDTSSTNTGLESKCVEATTPIDVEKTKVETSDTGVISLSKTGEQTVEESTEEGKHDVLYAKNYLEVTREKVDLDSSGISENNLKIPLLMDGEKMDISCTSSVQESKGNEKEESVMEINCNKEKIGTVSTVVSSLLKVDEQIVGESHTKYKQVLNMENYVESDEESMHSESLLKNVEESLKEPMIEGEEKLDTNVINTTDDSKYNERDKISSPIANEKREVGTNDNSTVVASLLNTEEQVIEESVTEVQQGVLYTDEESFETNEESVYSESSIHSTEESLQESIIQSKLTVDSSGSSTDWESKGNETEAINCEKIEVGTSSTVVPSLLTTDQIIKESFTESKHDVLYSENYLEGKEESMDSDSSDSSDDKIKIPFLESEEKTDTSCTNLVRESKGNEKDECVARIDYNKEMVEMDKTVVGSVSNAEDQVVEDLVAENKQEVPYTENCVETDEESVDSDASLDSTEENLKEQVTESEEEMDTSCTNTSQDCKYDEIETAIHCEQESETNSDHTAAKSVLQPEEQIEELDLECKQDVLCTQNYLKTNKESMNSDSSVESTKEILEAPLLDSKEKMNFHSTNTVQENAAVVDHKRNEVGEGSNVATSLLKKEEHNTEKSIVEDRQDLYSEHILRQNEELLYSESSVVSDEVLEEPVGETNENMDTSNINTVQDSKNNEKDIIATSIGYEKREVETNDHSSGVTSLLSTDKQDFKKSVAEAQQAEQFTDEDSVETDEDSVYSESSIDSIEETLEAPVIDSKEKMDTSSMHTGWQSKCNETKTVDYEKVEVGTVDYEKVEVGTVDYEKVEVGTSSTTVPSLLKTEQVIEESVEEGKHDVPYPENSLKQEEELVDSDSSDSSESIFKIPLFKAEEKTFAICTDTVQESKDAVVSSLLKADEQNVESVAECKQDVLNTDKNVEINKKSADIESSLNSSTEEIFQAPRLEKMDTSDSSAVQVLKCNEDESEIEKGKEKANSKSAAVASLITDEQVAKESFAESKREVLYTENCGETDKESVDSESLLDRTEEILEAPVHLGEEKMDISSSSTVQKSKHHEPATAMDHEKIEAGTSSTDVSGLLKTEQVIVESVKEDKQDDLYSESSIVSTEEILEEPVVECNERMDTSSTTTVQDSKYNETDKITTIIDNAEREVGANDSGTVVTSLFNTEDQVLEESVAEAQEDVPYTDDESVETDEESAYSESSIDSLEIHEDLVIEKKEKMDTSSTKDVQNYKYDDIETGDYEQEMEANSKSTAVNCLLKGDERVEESGTLGKEVVMDTENSLETDKELVDSESSLDSTEFLEESVVKKQEKTDTSNTIIDQHHKSNEQDEAEGTINSEITGAGANSNSTINSKLKVEEQVVEQSVAEAKQGVLCRPNYLETGEDSLSSKPLKDTDLLEAVHVSEKKFNTHTVEDKTASVDYEKEVGTSITNVDSLEAEVQIVVQPVAKDMQLVLDKKNSLEQNEESTISDSSVDIVKEILEEPEVESREKMDTSSTNTGQESTCNEKDEITTVMEYEQGEVETCSTVVNSLLQAEEQAAGESTAESKQVVQDMQNCLEPQEELAGSKFSADHTKEILQSLVGSEETMDTSRTNMLQEAKCKDDVEAAVVKKCEKGEAGTNSNSIAINSLSKFEEQVVDDRVVAEDQQNMQNTEKCLKESNEVLVSEFSLNSTRESLQAPVLESEEKMDTSSTSAVQNYVVNEKEVIEMKMDYNKGKMESTSTVLKSLLNPEDEYIEESIVEDKQGVLYIKNYSEIYEDSVISQSSLDSRDESLQAPLLKNEEKMQTITVQEFECNTENKTVTGMDSGQEEVGNSSTVLSSSSKAEQVEEPITCGKKDLLYMENYLETDEESVASESVADNTEESLHEPVLKCEEKPDTSSPNIVQEHKCNEEEKTITVIGYKEVSTNGNDSSVCQSLKEEQEVSVAEDKKDLLHMSNYLEIRDESMSSESSVDNPEETPQKQVLENKEKVGTNTVQEPKSNEKNETVTAVDCDKEMVANDDSTVVKNLLKAEEKPEESVAKSKQDLLYMSNYLETDEESVASESLVDSTEETLQAPVLECEEKMDTSCASTTQESIGDEAKESMTIIDYEKNKVTTDSNNTSVKSVLKADEQVCEESVEKTKQDVLRMESSLYISEGTLVSEFSSESGTHLPTLSVRCGHENSPEAEESVVESKVSAHESKSTDSPASFLKTVREPSVESSEKSGKEFNTTSRSGNEEDSIETPDNEKDLVLNGKDCEKAFSSDNKHLVVEGRGVKRVYTPDNEDQPVLDRDYEGVVIFDNGKKLLLDETENEQASILDDGKQQILDGRDEEAASTPELAFENMPTTDTKQDTKNISTNNSYTIFSESARESIKMPKPQLDEAPLLESKHEQRTADLRAAEEVSPCTYEEKDSQIDNLENSECQKIKKKYKKRNPSINRATQTAIQLLDSSEFSNYSPDLVTMQVEVGFMSVDALQDLDPSLDDWPVLLVSQLRLRDSIINTLNAKLLDLLSKGRRIEQDADYLRLKIVDLKQQVRKSRQNKRDQNCQTTDEDFANAWNKWYCGSWHQYYGESDPSSTHYWPGHYAQLTTVSSIPQVNPTGNEEDSISGKNCTSTLKSNEQSSLSHQEDKRADHDAQTSLDSQGSQHDTTRSDIQAQSLGETAEANEECDQKWTKETRSKEDELSKSQEESQWHVQQPVKKVNDIECATTSSALSFSDKVTENSEKMVSTTCKNYEQNMLSNGKKSKLDHHPPEMTEESENKKIKTSSEGYGWDPSGKLSVTDQVKAVATEAVYGSGYVFQEDLGLYFDYTSGYYYNAENGLYYDGKTGTYFYYDHTKQAYEFYSQVATKNQGKRKLKKDEGDEETQQEKKKKLTNLKAINVAEKEEGECSDTDEEDNKDEVAVGSEEEIEVIKEIGEDTGMSEDSNENEEEEVHIPPSLRLMVTESDSGRIKVGTLHLITLNGGTVGRESRNLVQLPDLTISKVHAEISYKSDGPDDHHYFIKDLGSNNGTFVNGVRLSEARETSQEVEIGHGWQLQFGAVKLKCHVHPKRLTCNECEPGLVLSNISSQMKSVVGGSVTSFKDAKSREKARKKQLKALRKKYAVTAQGELPSTDGQYTDRSLKRLKEVGSDNPYEKTEVASTDTALRDNNKGYTILQKMGWSEGQALGKSKGGITEPIQAESVVGSAGLGCTHVAPPLDPAEEKRRKYLQITQNRYKQT</sequence>
<feature type="compositionally biased region" description="Basic and acidic residues" evidence="1">
    <location>
        <begin position="1402"/>
        <end position="1419"/>
    </location>
</feature>
<feature type="region of interest" description="Disordered" evidence="1">
    <location>
        <begin position="1281"/>
        <end position="1344"/>
    </location>
</feature>
<evidence type="ECO:0000313" key="5">
    <source>
        <dbReference type="Proteomes" id="UP001445076"/>
    </source>
</evidence>
<feature type="compositionally biased region" description="Basic and acidic residues" evidence="1">
    <location>
        <begin position="3219"/>
        <end position="3242"/>
    </location>
</feature>
<feature type="region of interest" description="Disordered" evidence="1">
    <location>
        <begin position="3144"/>
        <end position="3248"/>
    </location>
</feature>
<evidence type="ECO:0000313" key="4">
    <source>
        <dbReference type="EMBL" id="KAK8723085.1"/>
    </source>
</evidence>
<feature type="region of interest" description="Disordered" evidence="1">
    <location>
        <begin position="1011"/>
        <end position="1062"/>
    </location>
</feature>
<feature type="compositionally biased region" description="Basic and acidic residues" evidence="1">
    <location>
        <begin position="1874"/>
        <end position="1883"/>
    </location>
</feature>
<dbReference type="Gene3D" id="2.60.200.20">
    <property type="match status" value="1"/>
</dbReference>
<feature type="compositionally biased region" description="Polar residues" evidence="1">
    <location>
        <begin position="2894"/>
        <end position="2909"/>
    </location>
</feature>
<evidence type="ECO:0000259" key="3">
    <source>
        <dbReference type="PROSITE" id="PS50174"/>
    </source>
</evidence>
<feature type="compositionally biased region" description="Basic and acidic residues" evidence="1">
    <location>
        <begin position="3176"/>
        <end position="3186"/>
    </location>
</feature>
<feature type="compositionally biased region" description="Basic and acidic residues" evidence="1">
    <location>
        <begin position="3299"/>
        <end position="3313"/>
    </location>
</feature>
<feature type="domain" description="FHA" evidence="2">
    <location>
        <begin position="3515"/>
        <end position="3569"/>
    </location>
</feature>
<feature type="domain" description="G-patch" evidence="3">
    <location>
        <begin position="3699"/>
        <end position="3745"/>
    </location>
</feature>
<dbReference type="SMART" id="SM00443">
    <property type="entry name" value="G_patch"/>
    <property type="match status" value="1"/>
</dbReference>
<comment type="caution">
    <text evidence="4">The sequence shown here is derived from an EMBL/GenBank/DDBJ whole genome shotgun (WGS) entry which is preliminary data.</text>
</comment>
<feature type="region of interest" description="Disordered" evidence="1">
    <location>
        <begin position="364"/>
        <end position="402"/>
    </location>
</feature>
<feature type="region of interest" description="Disordered" evidence="1">
    <location>
        <begin position="1401"/>
        <end position="1429"/>
    </location>
</feature>
<feature type="compositionally biased region" description="Polar residues" evidence="1">
    <location>
        <begin position="3158"/>
        <end position="3175"/>
    </location>
</feature>
<dbReference type="InterPro" id="IPR053027">
    <property type="entry name" value="AGGF1"/>
</dbReference>
<feature type="region of interest" description="Disordered" evidence="1">
    <location>
        <begin position="2712"/>
        <end position="2799"/>
    </location>
</feature>
<feature type="compositionally biased region" description="Acidic residues" evidence="1">
    <location>
        <begin position="28"/>
        <end position="49"/>
    </location>
</feature>
<feature type="region of interest" description="Disordered" evidence="1">
    <location>
        <begin position="2513"/>
        <end position="2557"/>
    </location>
</feature>
<proteinExistence type="predicted"/>
<feature type="compositionally biased region" description="Acidic residues" evidence="1">
    <location>
        <begin position="3436"/>
        <end position="3449"/>
    </location>
</feature>
<feature type="compositionally biased region" description="Basic and acidic residues" evidence="1">
    <location>
        <begin position="439"/>
        <end position="457"/>
    </location>
</feature>
<dbReference type="PROSITE" id="PS50174">
    <property type="entry name" value="G_PATCH"/>
    <property type="match status" value="1"/>
</dbReference>
<feature type="compositionally biased region" description="Acidic residues" evidence="1">
    <location>
        <begin position="277"/>
        <end position="291"/>
    </location>
</feature>
<feature type="compositionally biased region" description="Basic and acidic residues" evidence="1">
    <location>
        <begin position="1625"/>
        <end position="1637"/>
    </location>
</feature>
<feature type="compositionally biased region" description="Acidic residues" evidence="1">
    <location>
        <begin position="1745"/>
        <end position="1767"/>
    </location>
</feature>
<feature type="region of interest" description="Disordered" evidence="1">
    <location>
        <begin position="2886"/>
        <end position="2909"/>
    </location>
</feature>